<dbReference type="GO" id="GO:0008023">
    <property type="term" value="C:transcription elongation factor complex"/>
    <property type="evidence" value="ECO:0007669"/>
    <property type="project" value="TreeGrafter"/>
</dbReference>
<dbReference type="Pfam" id="PF14633">
    <property type="entry name" value="SH2_2"/>
    <property type="match status" value="1"/>
</dbReference>
<dbReference type="FunFam" id="1.10.150.850:FF:000001">
    <property type="entry name" value="Transcription elongation factor spt6"/>
    <property type="match status" value="1"/>
</dbReference>
<proteinExistence type="inferred from homology"/>
<dbReference type="InterPro" id="IPR006641">
    <property type="entry name" value="YqgF/RNaseH-like_dom"/>
</dbReference>
<dbReference type="SMART" id="SM00732">
    <property type="entry name" value="YqgFc"/>
    <property type="match status" value="1"/>
</dbReference>
<feature type="region of interest" description="Disordered" evidence="5">
    <location>
        <begin position="1565"/>
        <end position="1615"/>
    </location>
</feature>
<dbReference type="InterPro" id="IPR037027">
    <property type="entry name" value="YqgF/RNaseH-like_dom_sf"/>
</dbReference>
<feature type="domain" description="S1 motif" evidence="6">
    <location>
        <begin position="1102"/>
        <end position="1172"/>
    </location>
</feature>
<dbReference type="InterPro" id="IPR041692">
    <property type="entry name" value="HHH_9"/>
</dbReference>
<feature type="compositionally biased region" description="Low complexity" evidence="5">
    <location>
        <begin position="1426"/>
        <end position="1441"/>
    </location>
</feature>
<dbReference type="Gene3D" id="1.10.10.650">
    <property type="entry name" value="RuvA domain 2-like"/>
    <property type="match status" value="1"/>
</dbReference>
<dbReference type="Gene3D" id="1.10.10.2740">
    <property type="entry name" value="Spt6, Death-like domain"/>
    <property type="match status" value="1"/>
</dbReference>
<name>A0A2N9F5E3_FAGSY</name>
<feature type="compositionally biased region" description="Polar residues" evidence="5">
    <location>
        <begin position="1442"/>
        <end position="1454"/>
    </location>
</feature>
<comment type="similarity">
    <text evidence="2">Belongs to the SPT6 family.</text>
</comment>
<comment type="subcellular location">
    <subcellularLocation>
        <location evidence="1">Nucleus</location>
    </subcellularLocation>
</comment>
<dbReference type="InterPro" id="IPR012340">
    <property type="entry name" value="NA-bd_OB-fold"/>
</dbReference>
<evidence type="ECO:0000256" key="1">
    <source>
        <dbReference type="ARBA" id="ARBA00004123"/>
    </source>
</evidence>
<dbReference type="Pfam" id="PF14639">
    <property type="entry name" value="YqgF"/>
    <property type="match status" value="1"/>
</dbReference>
<evidence type="ECO:0000313" key="7">
    <source>
        <dbReference type="EMBL" id="SPC82328.1"/>
    </source>
</evidence>
<dbReference type="PANTHER" id="PTHR10145:SF6">
    <property type="entry name" value="TRANSCRIPTION ELONGATION FACTOR SPT6"/>
    <property type="match status" value="1"/>
</dbReference>
<dbReference type="Gene3D" id="2.40.50.140">
    <property type="entry name" value="Nucleic acid-binding proteins"/>
    <property type="match status" value="1"/>
</dbReference>
<dbReference type="Pfam" id="PF14635">
    <property type="entry name" value="HHH_7"/>
    <property type="match status" value="1"/>
</dbReference>
<keyword evidence="3" id="KW-0804">Transcription</keyword>
<dbReference type="InterPro" id="IPR055179">
    <property type="entry name" value="Tex-like_central_region"/>
</dbReference>
<dbReference type="CDD" id="cd09918">
    <property type="entry name" value="SH2_Nterm_SPT6_like"/>
    <property type="match status" value="1"/>
</dbReference>
<dbReference type="PROSITE" id="PS50126">
    <property type="entry name" value="S1"/>
    <property type="match status" value="1"/>
</dbReference>
<dbReference type="Pfam" id="PF14632">
    <property type="entry name" value="SPT6_acidic"/>
    <property type="match status" value="1"/>
</dbReference>
<dbReference type="SUPFAM" id="SSF158832">
    <property type="entry name" value="Tex N-terminal region-like"/>
    <property type="match status" value="1"/>
</dbReference>
<evidence type="ECO:0000256" key="5">
    <source>
        <dbReference type="SAM" id="MobiDB-lite"/>
    </source>
</evidence>
<dbReference type="InterPro" id="IPR049540">
    <property type="entry name" value="Spt6-like_S1"/>
</dbReference>
<dbReference type="InterPro" id="IPR032706">
    <property type="entry name" value="Spt6_HHH"/>
</dbReference>
<dbReference type="SMART" id="SM00316">
    <property type="entry name" value="S1"/>
    <property type="match status" value="1"/>
</dbReference>
<dbReference type="InterPro" id="IPR017072">
    <property type="entry name" value="TF_Spt6"/>
</dbReference>
<dbReference type="InterPro" id="IPR003029">
    <property type="entry name" value="S1_domain"/>
</dbReference>
<evidence type="ECO:0000256" key="4">
    <source>
        <dbReference type="ARBA" id="ARBA00023242"/>
    </source>
</evidence>
<dbReference type="Gene3D" id="3.30.505.10">
    <property type="entry name" value="SH2 domain"/>
    <property type="match status" value="1"/>
</dbReference>
<dbReference type="GO" id="GO:0042393">
    <property type="term" value="F:histone binding"/>
    <property type="evidence" value="ECO:0007669"/>
    <property type="project" value="TreeGrafter"/>
</dbReference>
<accession>A0A2N9F5E3</accession>
<dbReference type="FunFam" id="1.10.3500.10:FF:000004">
    <property type="entry name" value="Transcription elongation factor spt6"/>
    <property type="match status" value="1"/>
</dbReference>
<feature type="region of interest" description="Disordered" evidence="5">
    <location>
        <begin position="1377"/>
        <end position="1497"/>
    </location>
</feature>
<evidence type="ECO:0000259" key="6">
    <source>
        <dbReference type="PROSITE" id="PS50126"/>
    </source>
</evidence>
<dbReference type="Gene3D" id="1.10.3500.10">
    <property type="entry name" value="Tex N-terminal region-like"/>
    <property type="match status" value="1"/>
</dbReference>
<dbReference type="InterPro" id="IPR028231">
    <property type="entry name" value="Spt6_YqgF"/>
</dbReference>
<feature type="compositionally biased region" description="Polar residues" evidence="5">
    <location>
        <begin position="1481"/>
        <end position="1493"/>
    </location>
</feature>
<sequence length="1786" mass="200662">MEAGEEDDEEEEGELVHHKAVVVGDEDEEEDGKVFFAFGFNALHFLFLSNAAELGQDEYEEDGFVVHDVEEDSEEEEEQQQQRDEQEKQKKKKKRKSGKSDYVDEDDYELLEEHGIHRRPPKFKRLKKAGKDFDILGHSGLSDEDGSHLEDVAEGEGQEDVDEFEENEMADFIVDEDDEIVLGGASMRPRKSKKKKVRQIAGVSTAALEEARDIFGDVDELLRLRKQSLALSGRSRDSSELQGKRLEDEFEPFILKEKYLTEKDDSIRKIDMPERIQISEEITKPCLDEESIEEESSWILGQLPSNMIPFWFLKRVTEETNEESKELKYFKADIIRFLKLHHVEKCDIPFIAMYRKEQCLSLLKDPEEVEVENDEGEEIERVPNLKWHKVLWAIKELDTKWLLLQRRKRDLCSYYKLRYKEARRTLNQQLFESILKSIWNAESEREVDDVDMKFNLHFPANEVEGKFKRPKRKSKYSMCYKAGLWEVASKFGWNSEQFGLQITLKEVMREALEDLKETPEEIALNYRCAMFETPEAVLDGARHMAAVEISCEPCLRKYVRSFFMDNAVVSTSPTSTGTKLIDSSHHLARVKWLHEKPLLKFEDAQWLLIQKAEEEKLLQVSITLSKQNLDKLTSQCNDYYLSDGVSKSARLWNEQRKLILQDAFSKFLLPSLEKEARVLLTARAKKWLLMECGKQLWNKVSVAPYQRNEHDAGLDEETAPRIMACCWGSGNPATTFVMLDSSGELLDWMYAGSLSLQSKNVDPQRKKDETQRLLKFMTDHQPHVIVLGAANLSCKRLKDEIYEIIYNMVEEYPRNVSQEMAEISIVYGDESLPRLYEHSRISSEQLPGQPGIVKRAVALGRFLQNPLAMIAALCGSGREILSWNLGSLEHFLTPDERYEMVEQVMVDVTNQVGIDINLAATHDWLFAPLQFISGLGPRKAGSLQRALVRAGAITSRRELIAHGLGTKKVFKNAIGFLRVRCSGSAVSGSDFDVLDDTRIHPESYKLAEALAGEVQKYADNADDDETPIEFVKKNLPLLKGFLAHVYAKDLENNNKNKYETHYDIKMELLHGFREWRSPFKELSQDEEFYILSGENRDSLVEGKIVQAIVRFVQTDRAICVLDSGLTGILYKTEFADQLDDVDLTDKLQEGHVLTCKIKQIQKNRYRLIITCKESELNNSQCQNSCDVDPYYCEHQMHALSQLEKSHRAVVAKKNFIPRMIVHPHFQNITEDEAKEFLSDKDDGQSVICPSSKGPSHLILTLKIYDGVYAQKEIDEDRKDQKASMLRLGTILRIGEESFEDLDEVMDRYVDPLVAYLKAMLNYRKFRRGSKTEVDDLLKLVAHFQKHINDLLCEPQSIHSASALVPMRSTAYRSLGRAAMGGSKEKNEGNLRGQSCPDRDRLSAPGSQGKNDFTNGGSQDRHSSGLPKPSNSNGGKSSGNGSAFQWGSDCTNGSGIDNGWRNFPGAKIQNSPGREAFPGRWSNIQNSSTTNGNWISGGGCKEYKGSDGSGDKSSVGWGDENVTNCSWGIKNIVGRGGGRSANANDAWGGVGKGVVALILVAIGASKSGSSGTKDSGPRNGDWGDKSHGGWGNIDLGGKESGRGTVTSGSKESWVKGTVTSSRSWASVLIIMRQKEWGLGGMGRWQKCNDGWGDCKGGGVTTSGGLGASGENWQKEGVGATLFTRGAWGASGANVDGKKSAAAGLTLDCLESGKLLHEGPTLENTFCNRWKPPAFNHYKMNVAFRIGSDNVKAGLGVLVRDSKGVVAAAMCSTLQWRGDVIQLMQGPF</sequence>
<dbReference type="SUPFAM" id="SSF47781">
    <property type="entry name" value="RuvA domain 2-like"/>
    <property type="match status" value="2"/>
</dbReference>
<keyword evidence="4" id="KW-0539">Nucleus</keyword>
<feature type="compositionally biased region" description="Polar residues" evidence="5">
    <location>
        <begin position="1404"/>
        <end position="1417"/>
    </location>
</feature>
<dbReference type="PANTHER" id="PTHR10145">
    <property type="entry name" value="TRANSCRIPTION ELONGATION FACTOR SPT6"/>
    <property type="match status" value="1"/>
</dbReference>
<feature type="compositionally biased region" description="Acidic residues" evidence="5">
    <location>
        <begin position="59"/>
        <end position="79"/>
    </location>
</feature>
<dbReference type="FunFam" id="3.30.420.140:FF:000006">
    <property type="entry name" value="Transcription elongation factor spt6"/>
    <property type="match status" value="1"/>
</dbReference>
<dbReference type="InterPro" id="IPR035019">
    <property type="entry name" value="Spt6_SH2_N"/>
</dbReference>
<dbReference type="GO" id="GO:0034728">
    <property type="term" value="P:nucleosome organization"/>
    <property type="evidence" value="ECO:0007669"/>
    <property type="project" value="TreeGrafter"/>
</dbReference>
<reference evidence="7" key="1">
    <citation type="submission" date="2018-02" db="EMBL/GenBank/DDBJ databases">
        <authorList>
            <person name="Cohen D.B."/>
            <person name="Kent A.D."/>
        </authorList>
    </citation>
    <scope>NUCLEOTIDE SEQUENCE</scope>
</reference>
<protein>
    <recommendedName>
        <fullName evidence="6">S1 motif domain-containing protein</fullName>
    </recommendedName>
</protein>
<organism evidence="7">
    <name type="scientific">Fagus sylvatica</name>
    <name type="common">Beechnut</name>
    <dbReference type="NCBI Taxonomy" id="28930"/>
    <lineage>
        <taxon>Eukaryota</taxon>
        <taxon>Viridiplantae</taxon>
        <taxon>Streptophyta</taxon>
        <taxon>Embryophyta</taxon>
        <taxon>Tracheophyta</taxon>
        <taxon>Spermatophyta</taxon>
        <taxon>Magnoliopsida</taxon>
        <taxon>eudicotyledons</taxon>
        <taxon>Gunneridae</taxon>
        <taxon>Pentapetalae</taxon>
        <taxon>rosids</taxon>
        <taxon>fabids</taxon>
        <taxon>Fagales</taxon>
        <taxon>Fagaceae</taxon>
        <taxon>Fagus</taxon>
    </lineage>
</organism>
<dbReference type="Gene3D" id="3.30.420.140">
    <property type="entry name" value="YqgF/RNase H-like domain"/>
    <property type="match status" value="1"/>
</dbReference>
<dbReference type="EMBL" id="OIVN01000571">
    <property type="protein sequence ID" value="SPC82328.1"/>
    <property type="molecule type" value="Genomic_DNA"/>
</dbReference>
<dbReference type="InterPro" id="IPR010994">
    <property type="entry name" value="RuvA_2-like"/>
</dbReference>
<dbReference type="InterPro" id="IPR028083">
    <property type="entry name" value="Spt6_acidic_N_dom"/>
</dbReference>
<feature type="region of interest" description="Disordered" evidence="5">
    <location>
        <begin position="59"/>
        <end position="114"/>
    </location>
</feature>
<dbReference type="Pfam" id="PF21710">
    <property type="entry name" value="Spt6_S1"/>
    <property type="match status" value="1"/>
</dbReference>
<dbReference type="Pfam" id="PF22706">
    <property type="entry name" value="Tex_central_region"/>
    <property type="match status" value="1"/>
</dbReference>
<gene>
    <name evidence="7" type="ORF">FSB_LOCUS10210</name>
</gene>
<dbReference type="InterPro" id="IPR036860">
    <property type="entry name" value="SH2_dom_sf"/>
</dbReference>
<dbReference type="InterPro" id="IPR035420">
    <property type="entry name" value="Spt6_SH2"/>
</dbReference>
<feature type="compositionally biased region" description="Acidic residues" evidence="5">
    <location>
        <begin position="1"/>
        <end position="13"/>
    </location>
</feature>
<dbReference type="SUPFAM" id="SSF53098">
    <property type="entry name" value="Ribonuclease H-like"/>
    <property type="match status" value="1"/>
</dbReference>
<dbReference type="InterPro" id="IPR042066">
    <property type="entry name" value="Spt6_death-like"/>
</dbReference>
<dbReference type="InterPro" id="IPR023319">
    <property type="entry name" value="Tex-like_HTH_dom_sf"/>
</dbReference>
<dbReference type="SUPFAM" id="SSF50249">
    <property type="entry name" value="Nucleic acid-binding proteins"/>
    <property type="match status" value="1"/>
</dbReference>
<dbReference type="Gene3D" id="1.10.150.850">
    <property type="entry name" value="Spt6, helix-hairpin-helix domain"/>
    <property type="match status" value="1"/>
</dbReference>
<feature type="region of interest" description="Disordered" evidence="5">
    <location>
        <begin position="1"/>
        <end position="27"/>
    </location>
</feature>
<evidence type="ECO:0000256" key="2">
    <source>
        <dbReference type="ARBA" id="ARBA00009253"/>
    </source>
</evidence>
<dbReference type="GO" id="GO:0003676">
    <property type="term" value="F:nucleic acid binding"/>
    <property type="evidence" value="ECO:0007669"/>
    <property type="project" value="InterPro"/>
</dbReference>
<dbReference type="GO" id="GO:0031491">
    <property type="term" value="F:nucleosome binding"/>
    <property type="evidence" value="ECO:0007669"/>
    <property type="project" value="TreeGrafter"/>
</dbReference>
<dbReference type="InterPro" id="IPR012337">
    <property type="entry name" value="RNaseH-like_sf"/>
</dbReference>
<dbReference type="Pfam" id="PF17674">
    <property type="entry name" value="HHH_9"/>
    <property type="match status" value="1"/>
</dbReference>
<evidence type="ECO:0000256" key="3">
    <source>
        <dbReference type="ARBA" id="ARBA00023163"/>
    </source>
</evidence>
<dbReference type="InterPro" id="IPR023323">
    <property type="entry name" value="Tex-like_dom_sf"/>
</dbReference>
<dbReference type="GO" id="GO:0140673">
    <property type="term" value="P:transcription elongation-coupled chromatin remodeling"/>
    <property type="evidence" value="ECO:0007669"/>
    <property type="project" value="InterPro"/>
</dbReference>